<feature type="domain" description="VOC" evidence="1">
    <location>
        <begin position="8"/>
        <end position="124"/>
    </location>
</feature>
<dbReference type="PANTHER" id="PTHR33993">
    <property type="entry name" value="GLYOXALASE-RELATED"/>
    <property type="match status" value="1"/>
</dbReference>
<accession>A0ABQ6HJU2</accession>
<dbReference type="Proteomes" id="UP001157134">
    <property type="component" value="Unassembled WGS sequence"/>
</dbReference>
<dbReference type="EMBL" id="BSSV01000010">
    <property type="protein sequence ID" value="GLX87257.1"/>
    <property type="molecule type" value="Genomic_DNA"/>
</dbReference>
<dbReference type="SUPFAM" id="SSF54593">
    <property type="entry name" value="Glyoxalase/Bleomycin resistance protein/Dihydroxybiphenyl dioxygenase"/>
    <property type="match status" value="1"/>
</dbReference>
<dbReference type="PANTHER" id="PTHR33993:SF14">
    <property type="entry name" value="GB|AAF24581.1"/>
    <property type="match status" value="1"/>
</dbReference>
<dbReference type="InterPro" id="IPR052164">
    <property type="entry name" value="Anthracycline_SecMetBiosynth"/>
</dbReference>
<comment type="caution">
    <text evidence="2">The sequence shown here is derived from an EMBL/GenBank/DDBJ whole genome shotgun (WGS) entry which is preliminary data.</text>
</comment>
<dbReference type="InterPro" id="IPR029068">
    <property type="entry name" value="Glyas_Bleomycin-R_OHBP_Dase"/>
</dbReference>
<keyword evidence="3" id="KW-1185">Reference proteome</keyword>
<name>A0ABQ6HJU2_9GAMM</name>
<gene>
    <name evidence="2" type="ORF">tloyanaT_35100</name>
</gene>
<dbReference type="Gene3D" id="3.10.180.10">
    <property type="entry name" value="2,3-Dihydroxybiphenyl 1,2-Dioxygenase, domain 1"/>
    <property type="match status" value="1"/>
</dbReference>
<dbReference type="InterPro" id="IPR037523">
    <property type="entry name" value="VOC_core"/>
</dbReference>
<dbReference type="RefSeq" id="WP_284301139.1">
    <property type="nucleotide sequence ID" value="NZ_BSSV01000010.1"/>
</dbReference>
<evidence type="ECO:0000259" key="1">
    <source>
        <dbReference type="PROSITE" id="PS51819"/>
    </source>
</evidence>
<dbReference type="Pfam" id="PF00903">
    <property type="entry name" value="Glyoxalase"/>
    <property type="match status" value="1"/>
</dbReference>
<evidence type="ECO:0000313" key="2">
    <source>
        <dbReference type="EMBL" id="GLX87257.1"/>
    </source>
</evidence>
<organism evidence="2 3">
    <name type="scientific">Thalassotalea loyana</name>
    <dbReference type="NCBI Taxonomy" id="280483"/>
    <lineage>
        <taxon>Bacteria</taxon>
        <taxon>Pseudomonadati</taxon>
        <taxon>Pseudomonadota</taxon>
        <taxon>Gammaproteobacteria</taxon>
        <taxon>Alteromonadales</taxon>
        <taxon>Colwelliaceae</taxon>
        <taxon>Thalassotalea</taxon>
    </lineage>
</organism>
<sequence length="127" mass="13919">MSDKKPGDYAWLDISVENAPQLRDFYKKVLGWQVEEVSMGSYSDFSMVNPNSGEAVTGICHATGYNEKMPPVWLPYFLVDNVDTALADALAMGAQQLDDVKSMGKDKFVVIKDPAGACCALYQRGAD</sequence>
<dbReference type="PROSITE" id="PS51819">
    <property type="entry name" value="VOC"/>
    <property type="match status" value="1"/>
</dbReference>
<evidence type="ECO:0000313" key="3">
    <source>
        <dbReference type="Proteomes" id="UP001157134"/>
    </source>
</evidence>
<reference evidence="2 3" key="1">
    <citation type="submission" date="2023-03" db="EMBL/GenBank/DDBJ databases">
        <title>Thalassotalea loyana LMG 22536T draft genome sequence.</title>
        <authorList>
            <person name="Sawabe T."/>
        </authorList>
    </citation>
    <scope>NUCLEOTIDE SEQUENCE [LARGE SCALE GENOMIC DNA]</scope>
    <source>
        <strain evidence="2 3">LMG 22536</strain>
    </source>
</reference>
<dbReference type="InterPro" id="IPR004360">
    <property type="entry name" value="Glyas_Fos-R_dOase_dom"/>
</dbReference>
<protein>
    <recommendedName>
        <fullName evidence="1">VOC domain-containing protein</fullName>
    </recommendedName>
</protein>
<proteinExistence type="predicted"/>